<sequence>MGHANDRILSWRHLSRIAPVETFALDSYQSSIDAAAQCKRSGRDDTDIYSRSCFGHGCRCVTITLGVRDPVCTPKSYQGSAMPTSWAGKTAALAAFKLPSELTLHLDNGPLPYYQLCLLVTVQIANLPRNILKSEAGEAHQEKQNTDQALTPVDEPRQVAFQRTSVKIRIPAQPKLPLQLRQVSFQRSSLKIRLPARPKQPLAMEVASLITYDLAARNRTHRELPLSLDGRK</sequence>
<proteinExistence type="predicted"/>
<evidence type="ECO:0000313" key="2">
    <source>
        <dbReference type="Proteomes" id="UP000183567"/>
    </source>
</evidence>
<organism evidence="1 2">
    <name type="scientific">Rhizopogon vesiculosus</name>
    <dbReference type="NCBI Taxonomy" id="180088"/>
    <lineage>
        <taxon>Eukaryota</taxon>
        <taxon>Fungi</taxon>
        <taxon>Dikarya</taxon>
        <taxon>Basidiomycota</taxon>
        <taxon>Agaricomycotina</taxon>
        <taxon>Agaricomycetes</taxon>
        <taxon>Agaricomycetidae</taxon>
        <taxon>Boletales</taxon>
        <taxon>Suillineae</taxon>
        <taxon>Rhizopogonaceae</taxon>
        <taxon>Rhizopogon</taxon>
    </lineage>
</organism>
<dbReference type="Proteomes" id="UP000183567">
    <property type="component" value="Unassembled WGS sequence"/>
</dbReference>
<dbReference type="EMBL" id="LVVM01002825">
    <property type="protein sequence ID" value="OJA15861.1"/>
    <property type="molecule type" value="Genomic_DNA"/>
</dbReference>
<accession>A0A1J8Q488</accession>
<reference evidence="1 2" key="1">
    <citation type="submission" date="2016-03" db="EMBL/GenBank/DDBJ databases">
        <title>Comparative genomics of the ectomycorrhizal sister species Rhizopogon vinicolor and Rhizopogon vesiculosus (Basidiomycota: Boletales) reveals a divergence of the mating type B locus.</title>
        <authorList>
            <person name="Mujic A.B."/>
            <person name="Kuo A."/>
            <person name="Tritt A."/>
            <person name="Lipzen A."/>
            <person name="Chen C."/>
            <person name="Johnson J."/>
            <person name="Sharma A."/>
            <person name="Barry K."/>
            <person name="Grigoriev I.V."/>
            <person name="Spatafora J.W."/>
        </authorList>
    </citation>
    <scope>NUCLEOTIDE SEQUENCE [LARGE SCALE GENOMIC DNA]</scope>
    <source>
        <strain evidence="1 2">AM-OR11-056</strain>
    </source>
</reference>
<evidence type="ECO:0000313" key="1">
    <source>
        <dbReference type="EMBL" id="OJA15861.1"/>
    </source>
</evidence>
<comment type="caution">
    <text evidence="1">The sequence shown here is derived from an EMBL/GenBank/DDBJ whole genome shotgun (WGS) entry which is preliminary data.</text>
</comment>
<keyword evidence="2" id="KW-1185">Reference proteome</keyword>
<gene>
    <name evidence="1" type="ORF">AZE42_11703</name>
</gene>
<dbReference type="AlphaFoldDB" id="A0A1J8Q488"/>
<name>A0A1J8Q488_9AGAM</name>
<protein>
    <submittedName>
        <fullName evidence="1">Uncharacterized protein</fullName>
    </submittedName>
</protein>